<feature type="transmembrane region" description="Helical" evidence="2">
    <location>
        <begin position="68"/>
        <end position="88"/>
    </location>
</feature>
<dbReference type="RefSeq" id="WP_310235078.1">
    <property type="nucleotide sequence ID" value="NZ_JAVDWO010000007.1"/>
</dbReference>
<evidence type="ECO:0000313" key="3">
    <source>
        <dbReference type="EMBL" id="MDR7193194.1"/>
    </source>
</evidence>
<comment type="caution">
    <text evidence="3">The sequence shown here is derived from an EMBL/GenBank/DDBJ whole genome shotgun (WGS) entry which is preliminary data.</text>
</comment>
<proteinExistence type="predicted"/>
<name>A0ABU1XWR1_9GAMM</name>
<dbReference type="EMBL" id="JAVDWO010000007">
    <property type="protein sequence ID" value="MDR7193194.1"/>
    <property type="molecule type" value="Genomic_DNA"/>
</dbReference>
<feature type="compositionally biased region" description="Low complexity" evidence="1">
    <location>
        <begin position="124"/>
        <end position="139"/>
    </location>
</feature>
<keyword evidence="2" id="KW-0472">Membrane</keyword>
<keyword evidence="2" id="KW-1133">Transmembrane helix</keyword>
<feature type="region of interest" description="Disordered" evidence="1">
    <location>
        <begin position="118"/>
        <end position="256"/>
    </location>
</feature>
<keyword evidence="4" id="KW-1185">Reference proteome</keyword>
<protein>
    <submittedName>
        <fullName evidence="3">Uncharacterized protein</fullName>
    </submittedName>
</protein>
<dbReference type="Proteomes" id="UP001256588">
    <property type="component" value="Unassembled WGS sequence"/>
</dbReference>
<feature type="region of interest" description="Disordered" evidence="1">
    <location>
        <begin position="284"/>
        <end position="304"/>
    </location>
</feature>
<feature type="compositionally biased region" description="Acidic residues" evidence="1">
    <location>
        <begin position="240"/>
        <end position="249"/>
    </location>
</feature>
<accession>A0ABU1XWR1</accession>
<sequence>MTPTDRQPLTPEERLLADRLARDGSAVSPSAALDAAILGAAREAADAGAPQPHVAVAHRRTPPRRRGWPFAAGIAASLALAVGIAWQLRPAPETEMRAASERPGVAASDTAPAPEVLRSHEETAPAPMQAPMPARANPRVPAADASVDEAPRPAARQREAVAVESVEATSTPAPANAQQQAAAAPAPSVPAPARPPAPPAPPAPMQAPAAEATARSAAAPAASAAVQQRRAESQALMLDTIDDVPDDGDPPASADAPEVRAAWLARVRELLDAGRIAEAKASLAEFHRRHPQAELPPDLRALLD</sequence>
<feature type="compositionally biased region" description="Pro residues" evidence="1">
    <location>
        <begin position="187"/>
        <end position="205"/>
    </location>
</feature>
<keyword evidence="2" id="KW-0812">Transmembrane</keyword>
<gene>
    <name evidence="3" type="ORF">J2W68_001928</name>
</gene>
<evidence type="ECO:0000256" key="1">
    <source>
        <dbReference type="SAM" id="MobiDB-lite"/>
    </source>
</evidence>
<evidence type="ECO:0000313" key="4">
    <source>
        <dbReference type="Proteomes" id="UP001256588"/>
    </source>
</evidence>
<organism evidence="3 4">
    <name type="scientific">Luteimonas terrae</name>
    <dbReference type="NCBI Taxonomy" id="1530191"/>
    <lineage>
        <taxon>Bacteria</taxon>
        <taxon>Pseudomonadati</taxon>
        <taxon>Pseudomonadota</taxon>
        <taxon>Gammaproteobacteria</taxon>
        <taxon>Lysobacterales</taxon>
        <taxon>Lysobacteraceae</taxon>
        <taxon>Luteimonas</taxon>
    </lineage>
</organism>
<feature type="compositionally biased region" description="Low complexity" evidence="1">
    <location>
        <begin position="206"/>
        <end position="228"/>
    </location>
</feature>
<feature type="compositionally biased region" description="Low complexity" evidence="1">
    <location>
        <begin position="162"/>
        <end position="186"/>
    </location>
</feature>
<evidence type="ECO:0000256" key="2">
    <source>
        <dbReference type="SAM" id="Phobius"/>
    </source>
</evidence>
<reference evidence="3 4" key="1">
    <citation type="submission" date="2023-07" db="EMBL/GenBank/DDBJ databases">
        <title>Sorghum-associated microbial communities from plants grown in Nebraska, USA.</title>
        <authorList>
            <person name="Schachtman D."/>
        </authorList>
    </citation>
    <scope>NUCLEOTIDE SEQUENCE [LARGE SCALE GENOMIC DNA]</scope>
    <source>
        <strain evidence="3 4">4099</strain>
    </source>
</reference>